<dbReference type="SUPFAM" id="SSF52058">
    <property type="entry name" value="L domain-like"/>
    <property type="match status" value="2"/>
</dbReference>
<dbReference type="InterPro" id="IPR001611">
    <property type="entry name" value="Leu-rich_rpt"/>
</dbReference>
<dbReference type="AlphaFoldDB" id="A0AA86TW56"/>
<protein>
    <submittedName>
        <fullName evidence="3">Uncharacterized protein</fullName>
    </submittedName>
</protein>
<dbReference type="EMBL" id="CATOUU010000434">
    <property type="protein sequence ID" value="CAI9929352.1"/>
    <property type="molecule type" value="Genomic_DNA"/>
</dbReference>
<evidence type="ECO:0000256" key="2">
    <source>
        <dbReference type="ARBA" id="ARBA00022737"/>
    </source>
</evidence>
<keyword evidence="5" id="KW-1185">Reference proteome</keyword>
<dbReference type="Proteomes" id="UP001642409">
    <property type="component" value="Unassembled WGS sequence"/>
</dbReference>
<accession>A0AA86TW56</accession>
<gene>
    <name evidence="3" type="ORF">HINF_LOCUS16997</name>
    <name evidence="4" type="ORF">HINF_LOCUS67509</name>
</gene>
<dbReference type="EMBL" id="CAXDID020000467">
    <property type="protein sequence ID" value="CAL6094523.1"/>
    <property type="molecule type" value="Genomic_DNA"/>
</dbReference>
<sequence length="619" mass="71022">MQMEEAKIVLRLYDLQMIQHFQEHIYNGKLNIANIQVLNGLNFLQQFTIDSLSIKACKHIIPSFSSETIKELRIEDCEISQLGDLQLPLLQVLSLRQNYLTTIYSLNNMLSITSLNLSQNHLHNIQVISSLFNLEQLDLSENEGIDISPIGNLPKIKILCVSSCQLTDISALSRSLSLEDLDVSLNVLPDLSPLKNLQNLTTLNISFTLQKNLLALLPLKNLRSLNASYNRCLDISSISFFENLQHLDLTWTELQSTHFLNSLSLISLNLSCNRNLVLSTINMQQCYNDQQQFINQTNLTEIHLNQQFNPLQSANTSLYSVNNLQNSISTTKNQLITNQIHINTYGTNSNKQYLIPLQQSNIGCNEQSSKTNQNETNKFIILNQNQPRQTNLISLQSLNLVQTNYKGNLSQFANLSSLNVSNNLPNHIPLNKLIRSLILNQSRIVRFDMLPFQLQQLDLSQNGLVYVSLLRDLKVKKLNLSQNAIKNVIELRGCGAEELDLSDNCIVYVEPISQIQFKCLNIENNFVNKTDIKRYFNKVGYKTMHQKRPNILDIMLAGRLRVIDESSIVCERVVKSGIRERISQQMEKVEQMMRMQYQRQVVFTHQVVNLLQRIQYEEQ</sequence>
<proteinExistence type="predicted"/>
<name>A0AA86TW56_9EUKA</name>
<dbReference type="PANTHER" id="PTHR46652:SF3">
    <property type="entry name" value="LEUCINE-RICH REPEAT-CONTAINING PROTEIN 9"/>
    <property type="match status" value="1"/>
</dbReference>
<dbReference type="InterPro" id="IPR050836">
    <property type="entry name" value="SDS22/Internalin_LRR"/>
</dbReference>
<dbReference type="Gene3D" id="3.80.10.10">
    <property type="entry name" value="Ribonuclease Inhibitor"/>
    <property type="match status" value="2"/>
</dbReference>
<reference evidence="3" key="1">
    <citation type="submission" date="2023-06" db="EMBL/GenBank/DDBJ databases">
        <authorList>
            <person name="Kurt Z."/>
        </authorList>
    </citation>
    <scope>NUCLEOTIDE SEQUENCE</scope>
</reference>
<evidence type="ECO:0000313" key="5">
    <source>
        <dbReference type="Proteomes" id="UP001642409"/>
    </source>
</evidence>
<evidence type="ECO:0000313" key="3">
    <source>
        <dbReference type="EMBL" id="CAI9929352.1"/>
    </source>
</evidence>
<keyword evidence="1" id="KW-0433">Leucine-rich repeat</keyword>
<dbReference type="InterPro" id="IPR032675">
    <property type="entry name" value="LRR_dom_sf"/>
</dbReference>
<organism evidence="3">
    <name type="scientific">Hexamita inflata</name>
    <dbReference type="NCBI Taxonomy" id="28002"/>
    <lineage>
        <taxon>Eukaryota</taxon>
        <taxon>Metamonada</taxon>
        <taxon>Diplomonadida</taxon>
        <taxon>Hexamitidae</taxon>
        <taxon>Hexamitinae</taxon>
        <taxon>Hexamita</taxon>
    </lineage>
</organism>
<evidence type="ECO:0000313" key="4">
    <source>
        <dbReference type="EMBL" id="CAL6094523.1"/>
    </source>
</evidence>
<dbReference type="PANTHER" id="PTHR46652">
    <property type="entry name" value="LEUCINE-RICH REPEAT AND IQ DOMAIN-CONTAINING PROTEIN 1-RELATED"/>
    <property type="match status" value="1"/>
</dbReference>
<keyword evidence="2" id="KW-0677">Repeat</keyword>
<evidence type="ECO:0000256" key="1">
    <source>
        <dbReference type="ARBA" id="ARBA00022614"/>
    </source>
</evidence>
<dbReference type="PROSITE" id="PS51450">
    <property type="entry name" value="LRR"/>
    <property type="match status" value="4"/>
</dbReference>
<comment type="caution">
    <text evidence="3">The sequence shown here is derived from an EMBL/GenBank/DDBJ whole genome shotgun (WGS) entry which is preliminary data.</text>
</comment>
<reference evidence="4 5" key="2">
    <citation type="submission" date="2024-07" db="EMBL/GenBank/DDBJ databases">
        <authorList>
            <person name="Akdeniz Z."/>
        </authorList>
    </citation>
    <scope>NUCLEOTIDE SEQUENCE [LARGE SCALE GENOMIC DNA]</scope>
</reference>